<evidence type="ECO:0000313" key="2">
    <source>
        <dbReference type="Proteomes" id="UP000008932"/>
    </source>
</evidence>
<organism evidence="1 2">
    <name type="scientific">Stutzerimonas stutzeri (strain ATCC 17588 / DSM 5190 / CCUG 11256 / JCM 5965 / LMG 11199 / NBRC 14165 / NCIMB 11358 / Stanier 221)</name>
    <name type="common">Pseudomonas stutzeri</name>
    <dbReference type="NCBI Taxonomy" id="96563"/>
    <lineage>
        <taxon>Bacteria</taxon>
        <taxon>Pseudomonadati</taxon>
        <taxon>Pseudomonadota</taxon>
        <taxon>Gammaproteobacteria</taxon>
        <taxon>Pseudomonadales</taxon>
        <taxon>Pseudomonadaceae</taxon>
        <taxon>Stutzerimonas</taxon>
    </lineage>
</organism>
<reference evidence="2" key="3">
    <citation type="submission" date="2011-06" db="EMBL/GenBank/DDBJ databases">
        <title>Complete genome sequence of Pseudomonas stutzeri strain CGMCC 1.1803.</title>
        <authorList>
            <person name="Yan Y."/>
            <person name="Chen M."/>
            <person name="Lu W."/>
            <person name="Zhang W."/>
            <person name="Ping S."/>
            <person name="Lin M."/>
        </authorList>
    </citation>
    <scope>NUCLEOTIDE SEQUENCE [LARGE SCALE GENOMIC DNA]</scope>
    <source>
        <strain evidence="2">ATCC 17588 / DSM 5190 / CCUG 11256 / JCM 5965 / LMG 11199 / NCIMB 11358 / Stanier 221</strain>
    </source>
</reference>
<name>F8H498_STUS2</name>
<evidence type="ECO:0000313" key="1">
    <source>
        <dbReference type="EMBL" id="AEJ03426.1"/>
    </source>
</evidence>
<reference key="2">
    <citation type="submission" date="2011-06" db="EMBL/GenBank/DDBJ databases">
        <title>Complete Genome Sequence of Pseudomonas stutzeri Strain CGMCC 1.1803.</title>
        <authorList>
            <person name="Yan Y."/>
            <person name="Chen M."/>
            <person name="Lu W."/>
            <person name="Zhang W."/>
            <person name="Ping S."/>
            <person name="Lin M."/>
        </authorList>
    </citation>
    <scope>NUCLEOTIDE SEQUENCE</scope>
    <source>
        <strain>ATCC 17588</strain>
    </source>
</reference>
<dbReference type="KEGG" id="psz:PSTAB_0145"/>
<dbReference type="AlphaFoldDB" id="F8H498"/>
<dbReference type="Proteomes" id="UP000008932">
    <property type="component" value="Chromosome"/>
</dbReference>
<gene>
    <name evidence="1" type="ordered locus">PSTAB_0145</name>
</gene>
<accession>F8H498</accession>
<proteinExistence type="predicted"/>
<sequence length="57" mass="6377">MSQPARELLLLVSGTLPVGELAQLLQLQPRGLSPRVWLRQEALLLLQRQALPVVRPL</sequence>
<reference evidence="1 2" key="1">
    <citation type="journal article" date="2011" name="J. Bacteriol.">
        <title>Complete Genome Sequence of the Type Strain Pseudomonas stutzeri CGMCC 1.1803.</title>
        <authorList>
            <person name="Chen M."/>
            <person name="Yan Y."/>
            <person name="Zhang W."/>
            <person name="Lu W."/>
            <person name="Wang J."/>
            <person name="Ping S."/>
            <person name="Lin M."/>
        </authorList>
    </citation>
    <scope>NUCLEOTIDE SEQUENCE [LARGE SCALE GENOMIC DNA]</scope>
    <source>
        <strain evidence="2">ATCC 17588 / DSM 5190 / CCUG 11256 / JCM 5965 / LMG 11199 / NCIMB 11358 / Stanier 221</strain>
    </source>
</reference>
<dbReference type="EMBL" id="CP002881">
    <property type="protein sequence ID" value="AEJ03426.1"/>
    <property type="molecule type" value="Genomic_DNA"/>
</dbReference>
<protein>
    <submittedName>
        <fullName evidence="1">Uncharacterized protein</fullName>
    </submittedName>
</protein>
<dbReference type="HOGENOM" id="CLU_2993437_0_0_6"/>